<feature type="region of interest" description="Disordered" evidence="1">
    <location>
        <begin position="228"/>
        <end position="255"/>
    </location>
</feature>
<reference evidence="2" key="1">
    <citation type="journal article" date="2020" name="Stud. Mycol.">
        <title>101 Dothideomycetes genomes: a test case for predicting lifestyles and emergence of pathogens.</title>
        <authorList>
            <person name="Haridas S."/>
            <person name="Albert R."/>
            <person name="Binder M."/>
            <person name="Bloem J."/>
            <person name="Labutti K."/>
            <person name="Salamov A."/>
            <person name="Andreopoulos B."/>
            <person name="Baker S."/>
            <person name="Barry K."/>
            <person name="Bills G."/>
            <person name="Bluhm B."/>
            <person name="Cannon C."/>
            <person name="Castanera R."/>
            <person name="Culley D."/>
            <person name="Daum C."/>
            <person name="Ezra D."/>
            <person name="Gonzalez J."/>
            <person name="Henrissat B."/>
            <person name="Kuo A."/>
            <person name="Liang C."/>
            <person name="Lipzen A."/>
            <person name="Lutzoni F."/>
            <person name="Magnuson J."/>
            <person name="Mondo S."/>
            <person name="Nolan M."/>
            <person name="Ohm R."/>
            <person name="Pangilinan J."/>
            <person name="Park H.-J."/>
            <person name="Ramirez L."/>
            <person name="Alfaro M."/>
            <person name="Sun H."/>
            <person name="Tritt A."/>
            <person name="Yoshinaga Y."/>
            <person name="Zwiers L.-H."/>
            <person name="Turgeon B."/>
            <person name="Goodwin S."/>
            <person name="Spatafora J."/>
            <person name="Crous P."/>
            <person name="Grigoriev I."/>
        </authorList>
    </citation>
    <scope>NUCLEOTIDE SEQUENCE</scope>
    <source>
        <strain evidence="2">ATCC 74209</strain>
    </source>
</reference>
<gene>
    <name evidence="2" type="ORF">GQ43DRAFT_491813</name>
</gene>
<accession>A0A9P4MQF2</accession>
<evidence type="ECO:0000256" key="1">
    <source>
        <dbReference type="SAM" id="MobiDB-lite"/>
    </source>
</evidence>
<dbReference type="EMBL" id="ML994084">
    <property type="protein sequence ID" value="KAF2199296.1"/>
    <property type="molecule type" value="Genomic_DNA"/>
</dbReference>
<keyword evidence="3" id="KW-1185">Reference proteome</keyword>
<protein>
    <submittedName>
        <fullName evidence="2">Uncharacterized protein</fullName>
    </submittedName>
</protein>
<sequence length="315" mass="35222">LHQGTLDQSRYTFHQDRLKNRLPSPLSLSHFIGSSKILITYEHGVISEMTYTKSHGLEKDGRKSQKQVLPKQGLGTAVLMSRCRSDPPSLAPRTQPSSPKKQKSGLGLRAAKKAVLQRSKTICDALSIPEKKDKAAKTCGVFRFTISMLRAKPSQKVVEKAKAVPTKARTAHYHKTSLTARGSWPGLSQEQISARSNECLYARMLHYPHPGIFRRRFREEGTTSVYGQLPRSANASQFSSSHADSDSRSDTHTIAPSTNTFYTAQEWVEDFDRSTCNGSECGSDCPYRSSECDDDQVSILTLESESWHADDRLWK</sequence>
<evidence type="ECO:0000313" key="2">
    <source>
        <dbReference type="EMBL" id="KAF2199296.1"/>
    </source>
</evidence>
<name>A0A9P4MQF2_9PLEO</name>
<evidence type="ECO:0000313" key="3">
    <source>
        <dbReference type="Proteomes" id="UP000799536"/>
    </source>
</evidence>
<feature type="non-terminal residue" evidence="2">
    <location>
        <position position="1"/>
    </location>
</feature>
<dbReference type="Proteomes" id="UP000799536">
    <property type="component" value="Unassembled WGS sequence"/>
</dbReference>
<comment type="caution">
    <text evidence="2">The sequence shown here is derived from an EMBL/GenBank/DDBJ whole genome shotgun (WGS) entry which is preliminary data.</text>
</comment>
<feature type="region of interest" description="Disordered" evidence="1">
    <location>
        <begin position="84"/>
        <end position="110"/>
    </location>
</feature>
<dbReference type="AlphaFoldDB" id="A0A9P4MQF2"/>
<proteinExistence type="predicted"/>
<organism evidence="2 3">
    <name type="scientific">Delitschia confertaspora ATCC 74209</name>
    <dbReference type="NCBI Taxonomy" id="1513339"/>
    <lineage>
        <taxon>Eukaryota</taxon>
        <taxon>Fungi</taxon>
        <taxon>Dikarya</taxon>
        <taxon>Ascomycota</taxon>
        <taxon>Pezizomycotina</taxon>
        <taxon>Dothideomycetes</taxon>
        <taxon>Pleosporomycetidae</taxon>
        <taxon>Pleosporales</taxon>
        <taxon>Delitschiaceae</taxon>
        <taxon>Delitschia</taxon>
    </lineage>
</organism>